<comment type="caution">
    <text evidence="12">The sequence shown here is derived from an EMBL/GenBank/DDBJ whole genome shotgun (WGS) entry which is preliminary data.</text>
</comment>
<feature type="domain" description="AAA+ ATPase" evidence="11">
    <location>
        <begin position="26"/>
        <end position="369"/>
    </location>
</feature>
<evidence type="ECO:0000313" key="12">
    <source>
        <dbReference type="EMBL" id="PWE56298.1"/>
    </source>
</evidence>
<evidence type="ECO:0000256" key="7">
    <source>
        <dbReference type="ARBA" id="ARBA00022840"/>
    </source>
</evidence>
<keyword evidence="7 9" id="KW-0067">ATP-binding</keyword>
<dbReference type="InterPro" id="IPR001238">
    <property type="entry name" value="DNA-binding_RecF"/>
</dbReference>
<comment type="similarity">
    <text evidence="2 9 10">Belongs to the RecF family.</text>
</comment>
<keyword evidence="9 10" id="KW-0234">DNA repair</keyword>
<gene>
    <name evidence="9" type="primary">recF</name>
    <name evidence="12" type="ORF">DEM27_12835</name>
</gene>
<name>A0A2U2DSM5_9HYPH</name>
<dbReference type="NCBIfam" id="TIGR00611">
    <property type="entry name" value="recf"/>
    <property type="match status" value="1"/>
</dbReference>
<keyword evidence="8 9" id="KW-0238">DNA-binding</keyword>
<evidence type="ECO:0000256" key="4">
    <source>
        <dbReference type="ARBA" id="ARBA00022490"/>
    </source>
</evidence>
<dbReference type="PROSITE" id="PS00618">
    <property type="entry name" value="RECF_2"/>
    <property type="match status" value="1"/>
</dbReference>
<dbReference type="InterPro" id="IPR003395">
    <property type="entry name" value="RecF/RecN/SMC_N"/>
</dbReference>
<evidence type="ECO:0000256" key="9">
    <source>
        <dbReference type="HAMAP-Rule" id="MF_00365"/>
    </source>
</evidence>
<evidence type="ECO:0000256" key="1">
    <source>
        <dbReference type="ARBA" id="ARBA00004496"/>
    </source>
</evidence>
<evidence type="ECO:0000313" key="13">
    <source>
        <dbReference type="Proteomes" id="UP000245252"/>
    </source>
</evidence>
<comment type="function">
    <text evidence="9 10">The RecF protein is involved in DNA metabolism; it is required for DNA replication and normal SOS inducibility. RecF binds preferentially to single-stranded, linear DNA. It also seems to bind ATP.</text>
</comment>
<dbReference type="OrthoDB" id="9803889at2"/>
<dbReference type="RefSeq" id="WP_109458618.1">
    <property type="nucleotide sequence ID" value="NZ_QFBC01000004.1"/>
</dbReference>
<dbReference type="PANTHER" id="PTHR32182:SF0">
    <property type="entry name" value="DNA REPLICATION AND REPAIR PROTEIN RECF"/>
    <property type="match status" value="1"/>
</dbReference>
<dbReference type="GO" id="GO:0006302">
    <property type="term" value="P:double-strand break repair"/>
    <property type="evidence" value="ECO:0007669"/>
    <property type="project" value="TreeGrafter"/>
</dbReference>
<dbReference type="HAMAP" id="MF_00365">
    <property type="entry name" value="RecF"/>
    <property type="match status" value="1"/>
</dbReference>
<keyword evidence="5 9" id="KW-0235">DNA replication</keyword>
<dbReference type="GO" id="GO:0006260">
    <property type="term" value="P:DNA replication"/>
    <property type="evidence" value="ECO:0007669"/>
    <property type="project" value="UniProtKB-UniRule"/>
</dbReference>
<keyword evidence="9 10" id="KW-0742">SOS response</keyword>
<evidence type="ECO:0000256" key="10">
    <source>
        <dbReference type="RuleBase" id="RU000578"/>
    </source>
</evidence>
<evidence type="ECO:0000256" key="6">
    <source>
        <dbReference type="ARBA" id="ARBA00022741"/>
    </source>
</evidence>
<organism evidence="12 13">
    <name type="scientific">Metarhizobium album</name>
    <dbReference type="NCBI Taxonomy" id="2182425"/>
    <lineage>
        <taxon>Bacteria</taxon>
        <taxon>Pseudomonadati</taxon>
        <taxon>Pseudomonadota</taxon>
        <taxon>Alphaproteobacteria</taxon>
        <taxon>Hyphomicrobiales</taxon>
        <taxon>Rhizobiaceae</taxon>
        <taxon>Metarhizobium</taxon>
    </lineage>
</organism>
<evidence type="ECO:0000256" key="5">
    <source>
        <dbReference type="ARBA" id="ARBA00022705"/>
    </source>
</evidence>
<dbReference type="Gene3D" id="1.20.1050.90">
    <property type="entry name" value="RecF/RecN/SMC, N-terminal domain"/>
    <property type="match status" value="1"/>
</dbReference>
<dbReference type="GO" id="GO:0005737">
    <property type="term" value="C:cytoplasm"/>
    <property type="evidence" value="ECO:0007669"/>
    <property type="project" value="UniProtKB-SubCell"/>
</dbReference>
<accession>A0A2U2DSM5</accession>
<sequence>MVHKVSLGRMKLTDFRNYAEVALTFDARHVVLTGDNGAGKTNLLEAVSFLSPGRGLRRAAYADITRVGAAGGFAIFADVDGMEGEVAIGTGIESSDESTSRKLRLNGTAAKTIDELTDHLRVLWLTPAMDGLFTGTSSDRRRFLDRLVLSLDPAHGRRAGDFERAMRSRNRLLSEGRFDPAWLTGIENQMASLGVAMALARQEMLGLLSRLIDERHEEMPFPSAVLELSGFFDNQFDRPAIDLEDDYAALLRDGRHRDAAAGRTLDGPHRADLLVRHKAKDIEAERCSTGEQKALLVGLILAHARLVANMTGHAPVLLLDEIAAHLDEGRRAALFDLVDGLGGQAFMTGTDRAMFGALSDRAQFFTVSGGTLEG</sequence>
<keyword evidence="6 9" id="KW-0547">Nucleotide-binding</keyword>
<dbReference type="GO" id="GO:0009432">
    <property type="term" value="P:SOS response"/>
    <property type="evidence" value="ECO:0007669"/>
    <property type="project" value="UniProtKB-UniRule"/>
</dbReference>
<proteinExistence type="inferred from homology"/>
<dbReference type="InterPro" id="IPR018078">
    <property type="entry name" value="DNA-binding_RecF_CS"/>
</dbReference>
<feature type="binding site" evidence="9">
    <location>
        <begin position="34"/>
        <end position="41"/>
    </location>
    <ligand>
        <name>ATP</name>
        <dbReference type="ChEBI" id="CHEBI:30616"/>
    </ligand>
</feature>
<dbReference type="InterPro" id="IPR042174">
    <property type="entry name" value="RecF_2"/>
</dbReference>
<dbReference type="InterPro" id="IPR003593">
    <property type="entry name" value="AAA+_ATPase"/>
</dbReference>
<dbReference type="CDD" id="cd03242">
    <property type="entry name" value="ABC_RecF"/>
    <property type="match status" value="1"/>
</dbReference>
<reference evidence="12 13" key="1">
    <citation type="submission" date="2018-05" db="EMBL/GenBank/DDBJ databases">
        <title>The draft genome of strain NS-104.</title>
        <authorList>
            <person name="Hang P."/>
            <person name="Jiang J."/>
        </authorList>
    </citation>
    <scope>NUCLEOTIDE SEQUENCE [LARGE SCALE GENOMIC DNA]</scope>
    <source>
        <strain evidence="12 13">NS-104</strain>
    </source>
</reference>
<keyword evidence="13" id="KW-1185">Reference proteome</keyword>
<dbReference type="GO" id="GO:0005524">
    <property type="term" value="F:ATP binding"/>
    <property type="evidence" value="ECO:0007669"/>
    <property type="project" value="UniProtKB-UniRule"/>
</dbReference>
<dbReference type="Proteomes" id="UP000245252">
    <property type="component" value="Unassembled WGS sequence"/>
</dbReference>
<dbReference type="SMART" id="SM00382">
    <property type="entry name" value="AAA"/>
    <property type="match status" value="1"/>
</dbReference>
<dbReference type="Pfam" id="PF02463">
    <property type="entry name" value="SMC_N"/>
    <property type="match status" value="1"/>
</dbReference>
<evidence type="ECO:0000259" key="11">
    <source>
        <dbReference type="SMART" id="SM00382"/>
    </source>
</evidence>
<dbReference type="SUPFAM" id="SSF52540">
    <property type="entry name" value="P-loop containing nucleoside triphosphate hydrolases"/>
    <property type="match status" value="1"/>
</dbReference>
<dbReference type="GO" id="GO:0000731">
    <property type="term" value="P:DNA synthesis involved in DNA repair"/>
    <property type="evidence" value="ECO:0007669"/>
    <property type="project" value="TreeGrafter"/>
</dbReference>
<keyword evidence="9 10" id="KW-0227">DNA damage</keyword>
<keyword evidence="4 9" id="KW-0963">Cytoplasm</keyword>
<dbReference type="Gene3D" id="3.40.50.300">
    <property type="entry name" value="P-loop containing nucleotide triphosphate hydrolases"/>
    <property type="match status" value="1"/>
</dbReference>
<dbReference type="PROSITE" id="PS00617">
    <property type="entry name" value="RECF_1"/>
    <property type="match status" value="1"/>
</dbReference>
<dbReference type="AlphaFoldDB" id="A0A2U2DSM5"/>
<evidence type="ECO:0000256" key="3">
    <source>
        <dbReference type="ARBA" id="ARBA00020170"/>
    </source>
</evidence>
<dbReference type="PANTHER" id="PTHR32182">
    <property type="entry name" value="DNA REPLICATION AND REPAIR PROTEIN RECF"/>
    <property type="match status" value="1"/>
</dbReference>
<dbReference type="GO" id="GO:0003697">
    <property type="term" value="F:single-stranded DNA binding"/>
    <property type="evidence" value="ECO:0007669"/>
    <property type="project" value="UniProtKB-UniRule"/>
</dbReference>
<evidence type="ECO:0000256" key="2">
    <source>
        <dbReference type="ARBA" id="ARBA00008016"/>
    </source>
</evidence>
<dbReference type="InterPro" id="IPR027417">
    <property type="entry name" value="P-loop_NTPase"/>
</dbReference>
<dbReference type="EMBL" id="QFBC01000004">
    <property type="protein sequence ID" value="PWE56298.1"/>
    <property type="molecule type" value="Genomic_DNA"/>
</dbReference>
<protein>
    <recommendedName>
        <fullName evidence="3 9">DNA replication and repair protein RecF</fullName>
    </recommendedName>
</protein>
<evidence type="ECO:0000256" key="8">
    <source>
        <dbReference type="ARBA" id="ARBA00023125"/>
    </source>
</evidence>
<comment type="subcellular location">
    <subcellularLocation>
        <location evidence="1 9 10">Cytoplasm</location>
    </subcellularLocation>
</comment>